<dbReference type="AlphaFoldDB" id="A0AA88GGA6"/>
<accession>A0AA88GGA6</accession>
<evidence type="ECO:0000256" key="1">
    <source>
        <dbReference type="SAM" id="Phobius"/>
    </source>
</evidence>
<name>A0AA88GGA6_NAELO</name>
<dbReference type="RefSeq" id="XP_044544231.1">
    <property type="nucleotide sequence ID" value="XM_044685564.1"/>
</dbReference>
<proteinExistence type="predicted"/>
<keyword evidence="1" id="KW-0812">Transmembrane</keyword>
<keyword evidence="1" id="KW-0472">Membrane</keyword>
<evidence type="ECO:0000313" key="3">
    <source>
        <dbReference type="Proteomes" id="UP000816034"/>
    </source>
</evidence>
<keyword evidence="3" id="KW-1185">Reference proteome</keyword>
<dbReference type="Proteomes" id="UP000816034">
    <property type="component" value="Unassembled WGS sequence"/>
</dbReference>
<gene>
    <name evidence="2" type="ORF">C9374_010061</name>
</gene>
<sequence>MRKIASLVQKHTSAAYGVLGRQNSVIKRFNSAASSSGHGEKRTFPKVSNIQDKRNLQYFYLISSIVVGVYLMERMIGTKTPKPLLKDGYQQ</sequence>
<protein>
    <submittedName>
        <fullName evidence="2">Uncharacterized protein</fullName>
    </submittedName>
</protein>
<evidence type="ECO:0000313" key="2">
    <source>
        <dbReference type="EMBL" id="KAG2375057.1"/>
    </source>
</evidence>
<dbReference type="GeneID" id="68102515"/>
<reference evidence="2 3" key="1">
    <citation type="journal article" date="2018" name="BMC Genomics">
        <title>The genome of Naegleria lovaniensis, the basis for a comparative approach to unravel pathogenicity factors of the human pathogenic amoeba N. fowleri.</title>
        <authorList>
            <person name="Liechti N."/>
            <person name="Schurch N."/>
            <person name="Bruggmann R."/>
            <person name="Wittwer M."/>
        </authorList>
    </citation>
    <scope>NUCLEOTIDE SEQUENCE [LARGE SCALE GENOMIC DNA]</scope>
    <source>
        <strain evidence="2 3">ATCC 30569</strain>
    </source>
</reference>
<comment type="caution">
    <text evidence="2">The sequence shown here is derived from an EMBL/GenBank/DDBJ whole genome shotgun (WGS) entry which is preliminary data.</text>
</comment>
<keyword evidence="1" id="KW-1133">Transmembrane helix</keyword>
<dbReference type="EMBL" id="PYSW02000040">
    <property type="protein sequence ID" value="KAG2375057.1"/>
    <property type="molecule type" value="Genomic_DNA"/>
</dbReference>
<organism evidence="2 3">
    <name type="scientific">Naegleria lovaniensis</name>
    <name type="common">Amoeba</name>
    <dbReference type="NCBI Taxonomy" id="51637"/>
    <lineage>
        <taxon>Eukaryota</taxon>
        <taxon>Discoba</taxon>
        <taxon>Heterolobosea</taxon>
        <taxon>Tetramitia</taxon>
        <taxon>Eutetramitia</taxon>
        <taxon>Vahlkampfiidae</taxon>
        <taxon>Naegleria</taxon>
    </lineage>
</organism>
<feature type="transmembrane region" description="Helical" evidence="1">
    <location>
        <begin position="58"/>
        <end position="76"/>
    </location>
</feature>